<name>A0A3M7R2N4_BRAPC</name>
<gene>
    <name evidence="2" type="ORF">BpHYR1_038553</name>
</gene>
<protein>
    <submittedName>
        <fullName evidence="2">Uncharacterized protein</fullName>
    </submittedName>
</protein>
<keyword evidence="1" id="KW-0472">Membrane</keyword>
<evidence type="ECO:0000313" key="3">
    <source>
        <dbReference type="Proteomes" id="UP000276133"/>
    </source>
</evidence>
<proteinExistence type="predicted"/>
<dbReference type="AlphaFoldDB" id="A0A3M7R2N4"/>
<evidence type="ECO:0000313" key="2">
    <source>
        <dbReference type="EMBL" id="RNA17843.1"/>
    </source>
</evidence>
<feature type="non-terminal residue" evidence="2">
    <location>
        <position position="1"/>
    </location>
</feature>
<evidence type="ECO:0000256" key="1">
    <source>
        <dbReference type="SAM" id="Phobius"/>
    </source>
</evidence>
<accession>A0A3M7R2N4</accession>
<keyword evidence="1" id="KW-1133">Transmembrane helix</keyword>
<keyword evidence="1" id="KW-0812">Transmembrane</keyword>
<reference evidence="2 3" key="1">
    <citation type="journal article" date="2018" name="Sci. Rep.">
        <title>Genomic signatures of local adaptation to the degree of environmental predictability in rotifers.</title>
        <authorList>
            <person name="Franch-Gras L."/>
            <person name="Hahn C."/>
            <person name="Garcia-Roger E.M."/>
            <person name="Carmona M.J."/>
            <person name="Serra M."/>
            <person name="Gomez A."/>
        </authorList>
    </citation>
    <scope>NUCLEOTIDE SEQUENCE [LARGE SCALE GENOMIC DNA]</scope>
    <source>
        <strain evidence="2">HYR1</strain>
    </source>
</reference>
<organism evidence="2 3">
    <name type="scientific">Brachionus plicatilis</name>
    <name type="common">Marine rotifer</name>
    <name type="synonym">Brachionus muelleri</name>
    <dbReference type="NCBI Taxonomy" id="10195"/>
    <lineage>
        <taxon>Eukaryota</taxon>
        <taxon>Metazoa</taxon>
        <taxon>Spiralia</taxon>
        <taxon>Gnathifera</taxon>
        <taxon>Rotifera</taxon>
        <taxon>Eurotatoria</taxon>
        <taxon>Monogononta</taxon>
        <taxon>Pseudotrocha</taxon>
        <taxon>Ploima</taxon>
        <taxon>Brachionidae</taxon>
        <taxon>Brachionus</taxon>
    </lineage>
</organism>
<feature type="transmembrane region" description="Helical" evidence="1">
    <location>
        <begin position="35"/>
        <end position="53"/>
    </location>
</feature>
<dbReference type="Proteomes" id="UP000276133">
    <property type="component" value="Unassembled WGS sequence"/>
</dbReference>
<keyword evidence="3" id="KW-1185">Reference proteome</keyword>
<sequence length="90" mass="10693">ELIFLSIDPSFYQVSINILRTVTKFSLTLFVAKEFLFHLFNAFNLNFINIIYFQKFNMVVFDKKNQNPFAMLKDIDSTTNQLYESNIHLD</sequence>
<comment type="caution">
    <text evidence="2">The sequence shown here is derived from an EMBL/GenBank/DDBJ whole genome shotgun (WGS) entry which is preliminary data.</text>
</comment>
<dbReference type="EMBL" id="REGN01004365">
    <property type="protein sequence ID" value="RNA17843.1"/>
    <property type="molecule type" value="Genomic_DNA"/>
</dbReference>